<dbReference type="InterPro" id="IPR008906">
    <property type="entry name" value="HATC_C_dom"/>
</dbReference>
<feature type="region of interest" description="Disordered" evidence="1">
    <location>
        <begin position="1"/>
        <end position="40"/>
    </location>
</feature>
<evidence type="ECO:0000259" key="2">
    <source>
        <dbReference type="Pfam" id="PF05699"/>
    </source>
</evidence>
<accession>A0A5B7BHV9</accession>
<gene>
    <name evidence="3" type="ORF">Din_037963</name>
</gene>
<protein>
    <recommendedName>
        <fullName evidence="2">HAT C-terminal dimerisation domain-containing protein</fullName>
    </recommendedName>
</protein>
<dbReference type="EMBL" id="GHES01037963">
    <property type="protein sequence ID" value="MPA68522.1"/>
    <property type="molecule type" value="Transcribed_RNA"/>
</dbReference>
<evidence type="ECO:0000313" key="3">
    <source>
        <dbReference type="EMBL" id="MPA68522.1"/>
    </source>
</evidence>
<feature type="domain" description="HAT C-terminal dimerisation" evidence="2">
    <location>
        <begin position="67"/>
        <end position="116"/>
    </location>
</feature>
<dbReference type="AlphaFoldDB" id="A0A5B7BHV9"/>
<dbReference type="Pfam" id="PF05699">
    <property type="entry name" value="Dimer_Tnp_hAT"/>
    <property type="match status" value="1"/>
</dbReference>
<feature type="compositionally biased region" description="Acidic residues" evidence="1">
    <location>
        <begin position="1"/>
        <end position="15"/>
    </location>
</feature>
<organism evidence="3">
    <name type="scientific">Davidia involucrata</name>
    <name type="common">Dove tree</name>
    <dbReference type="NCBI Taxonomy" id="16924"/>
    <lineage>
        <taxon>Eukaryota</taxon>
        <taxon>Viridiplantae</taxon>
        <taxon>Streptophyta</taxon>
        <taxon>Embryophyta</taxon>
        <taxon>Tracheophyta</taxon>
        <taxon>Spermatophyta</taxon>
        <taxon>Magnoliopsida</taxon>
        <taxon>eudicotyledons</taxon>
        <taxon>Gunneridae</taxon>
        <taxon>Pentapetalae</taxon>
        <taxon>asterids</taxon>
        <taxon>Cornales</taxon>
        <taxon>Nyssaceae</taxon>
        <taxon>Davidia</taxon>
    </lineage>
</organism>
<dbReference type="PANTHER" id="PTHR23272:SF190">
    <property type="entry name" value="ZINC FINGER, BED-TYPE-RELATED"/>
    <property type="match status" value="1"/>
</dbReference>
<feature type="compositionally biased region" description="Basic and acidic residues" evidence="1">
    <location>
        <begin position="18"/>
        <end position="36"/>
    </location>
</feature>
<proteinExistence type="predicted"/>
<dbReference type="SUPFAM" id="SSF53098">
    <property type="entry name" value="Ribonuclease H-like"/>
    <property type="match status" value="1"/>
</dbReference>
<dbReference type="InterPro" id="IPR012337">
    <property type="entry name" value="RNaseH-like_sf"/>
</dbReference>
<dbReference type="GO" id="GO:0046983">
    <property type="term" value="F:protein dimerization activity"/>
    <property type="evidence" value="ECO:0007669"/>
    <property type="project" value="InterPro"/>
</dbReference>
<name>A0A5B7BHV9_DAVIN</name>
<sequence>MDPVDIDIDIEDDSVEQATDKQSTKESGEEQDVESKKYKKHHRKLTSEEFETFENREFIFSAQRSQLELYLDKSRVRKEGMFDVLAYWKAHQFRYPELAQMAHDVLSIPISTVASE</sequence>
<dbReference type="PANTHER" id="PTHR23272">
    <property type="entry name" value="BED FINGER-RELATED"/>
    <property type="match status" value="1"/>
</dbReference>
<evidence type="ECO:0000256" key="1">
    <source>
        <dbReference type="SAM" id="MobiDB-lite"/>
    </source>
</evidence>
<reference evidence="3" key="1">
    <citation type="submission" date="2019-08" db="EMBL/GenBank/DDBJ databases">
        <title>Reference gene set and small RNA set construction with multiple tissues from Davidia involucrata Baill.</title>
        <authorList>
            <person name="Yang H."/>
            <person name="Zhou C."/>
            <person name="Li G."/>
            <person name="Wang J."/>
            <person name="Gao P."/>
            <person name="Wang M."/>
            <person name="Wang R."/>
            <person name="Zhao Y."/>
        </authorList>
    </citation>
    <scope>NUCLEOTIDE SEQUENCE</scope>
    <source>
        <tissue evidence="3">Mixed with DoveR01_LX</tissue>
    </source>
</reference>